<keyword evidence="2" id="KW-1133">Transmembrane helix</keyword>
<feature type="transmembrane region" description="Helical" evidence="2">
    <location>
        <begin position="235"/>
        <end position="261"/>
    </location>
</feature>
<comment type="caution">
    <text evidence="3">The sequence shown here is derived from an EMBL/GenBank/DDBJ whole genome shotgun (WGS) entry which is preliminary data.</text>
</comment>
<evidence type="ECO:0000256" key="2">
    <source>
        <dbReference type="SAM" id="Phobius"/>
    </source>
</evidence>
<sequence length="349" mass="38131">MSSTRKLILSSKDRRTRTPSDQALLTTLQTQANWIWCPDTKGLDGPEPPGAPEDEQCIIRNKFFYPTNKGRPTNATLIISADDYMALYVDGVGIQPADVTHDWRLMYAFQVPLPVIQNQTASSLLLGIRVTNVFGYVGLLAAVQVGYESGDPDVFYTGLSDNSTGNAEWRGQRLFDEGWEQPWYNSDGWRPADKISQSTRPPSDSSFSMPTEVTLFEALPASSALCRRAPIEFSVGGFAGIFIGSVFGAIIVGAIGAYFVLRRRHAHRSVETWSDNGGVVSPLDHALTSGSQSSLSNAIPLTSYENSNRPSPTTLSPFTQMVSSNANQNIDLAPPVYSETPVALSTRRK</sequence>
<evidence type="ECO:0000313" key="3">
    <source>
        <dbReference type="EMBL" id="TEB36618.1"/>
    </source>
</evidence>
<keyword evidence="2" id="KW-0812">Transmembrane</keyword>
<dbReference type="Proteomes" id="UP000298030">
    <property type="component" value="Unassembled WGS sequence"/>
</dbReference>
<reference evidence="3 4" key="1">
    <citation type="journal article" date="2019" name="Nat. Ecol. Evol.">
        <title>Megaphylogeny resolves global patterns of mushroom evolution.</title>
        <authorList>
            <person name="Varga T."/>
            <person name="Krizsan K."/>
            <person name="Foldi C."/>
            <person name="Dima B."/>
            <person name="Sanchez-Garcia M."/>
            <person name="Sanchez-Ramirez S."/>
            <person name="Szollosi G.J."/>
            <person name="Szarkandi J.G."/>
            <person name="Papp V."/>
            <person name="Albert L."/>
            <person name="Andreopoulos W."/>
            <person name="Angelini C."/>
            <person name="Antonin V."/>
            <person name="Barry K.W."/>
            <person name="Bougher N.L."/>
            <person name="Buchanan P."/>
            <person name="Buyck B."/>
            <person name="Bense V."/>
            <person name="Catcheside P."/>
            <person name="Chovatia M."/>
            <person name="Cooper J."/>
            <person name="Damon W."/>
            <person name="Desjardin D."/>
            <person name="Finy P."/>
            <person name="Geml J."/>
            <person name="Haridas S."/>
            <person name="Hughes K."/>
            <person name="Justo A."/>
            <person name="Karasinski D."/>
            <person name="Kautmanova I."/>
            <person name="Kiss B."/>
            <person name="Kocsube S."/>
            <person name="Kotiranta H."/>
            <person name="LaButti K.M."/>
            <person name="Lechner B.E."/>
            <person name="Liimatainen K."/>
            <person name="Lipzen A."/>
            <person name="Lukacs Z."/>
            <person name="Mihaltcheva S."/>
            <person name="Morgado L.N."/>
            <person name="Niskanen T."/>
            <person name="Noordeloos M.E."/>
            <person name="Ohm R.A."/>
            <person name="Ortiz-Santana B."/>
            <person name="Ovrebo C."/>
            <person name="Racz N."/>
            <person name="Riley R."/>
            <person name="Savchenko A."/>
            <person name="Shiryaev A."/>
            <person name="Soop K."/>
            <person name="Spirin V."/>
            <person name="Szebenyi C."/>
            <person name="Tomsovsky M."/>
            <person name="Tulloss R.E."/>
            <person name="Uehling J."/>
            <person name="Grigoriev I.V."/>
            <person name="Vagvolgyi C."/>
            <person name="Papp T."/>
            <person name="Martin F.M."/>
            <person name="Miettinen O."/>
            <person name="Hibbett D.S."/>
            <person name="Nagy L.G."/>
        </authorList>
    </citation>
    <scope>NUCLEOTIDE SEQUENCE [LARGE SCALE GENOMIC DNA]</scope>
    <source>
        <strain evidence="3 4">FP101781</strain>
    </source>
</reference>
<organism evidence="3 4">
    <name type="scientific">Coprinellus micaceus</name>
    <name type="common">Glistening ink-cap mushroom</name>
    <name type="synonym">Coprinus micaceus</name>
    <dbReference type="NCBI Taxonomy" id="71717"/>
    <lineage>
        <taxon>Eukaryota</taxon>
        <taxon>Fungi</taxon>
        <taxon>Dikarya</taxon>
        <taxon>Basidiomycota</taxon>
        <taxon>Agaricomycotina</taxon>
        <taxon>Agaricomycetes</taxon>
        <taxon>Agaricomycetidae</taxon>
        <taxon>Agaricales</taxon>
        <taxon>Agaricineae</taxon>
        <taxon>Psathyrellaceae</taxon>
        <taxon>Coprinellus</taxon>
    </lineage>
</organism>
<dbReference type="AlphaFoldDB" id="A0A4Y7TRU4"/>
<dbReference type="OrthoDB" id="10036721at2759"/>
<accession>A0A4Y7TRU4</accession>
<dbReference type="Gene3D" id="2.60.120.260">
    <property type="entry name" value="Galactose-binding domain-like"/>
    <property type="match status" value="1"/>
</dbReference>
<proteinExistence type="predicted"/>
<gene>
    <name evidence="3" type="ORF">FA13DRAFT_1810272</name>
</gene>
<keyword evidence="2" id="KW-0472">Membrane</keyword>
<keyword evidence="4" id="KW-1185">Reference proteome</keyword>
<evidence type="ECO:0000313" key="4">
    <source>
        <dbReference type="Proteomes" id="UP000298030"/>
    </source>
</evidence>
<dbReference type="CDD" id="cd12087">
    <property type="entry name" value="TM_EGFR-like"/>
    <property type="match status" value="1"/>
</dbReference>
<feature type="compositionally biased region" description="Polar residues" evidence="1">
    <location>
        <begin position="195"/>
        <end position="207"/>
    </location>
</feature>
<dbReference type="EMBL" id="QPFP01000005">
    <property type="protein sequence ID" value="TEB36618.1"/>
    <property type="molecule type" value="Genomic_DNA"/>
</dbReference>
<feature type="region of interest" description="Disordered" evidence="1">
    <location>
        <begin position="188"/>
        <end position="207"/>
    </location>
</feature>
<evidence type="ECO:0000256" key="1">
    <source>
        <dbReference type="SAM" id="MobiDB-lite"/>
    </source>
</evidence>
<name>A0A4Y7TRU4_COPMI</name>
<protein>
    <submittedName>
        <fullName evidence="3">Uncharacterized protein</fullName>
    </submittedName>
</protein>